<dbReference type="GO" id="GO:0020037">
    <property type="term" value="F:heme binding"/>
    <property type="evidence" value="ECO:0007669"/>
    <property type="project" value="InterPro"/>
</dbReference>
<dbReference type="Gene3D" id="1.10.760.10">
    <property type="entry name" value="Cytochrome c-like domain"/>
    <property type="match status" value="3"/>
</dbReference>
<dbReference type="SUPFAM" id="SSF48695">
    <property type="entry name" value="Multiheme cytochromes"/>
    <property type="match status" value="1"/>
</dbReference>
<reference evidence="9 10" key="1">
    <citation type="submission" date="2019-02" db="EMBL/GenBank/DDBJ databases">
        <title>Deep-cultivation of Planctomycetes and their phenomic and genomic characterization uncovers novel biology.</title>
        <authorList>
            <person name="Wiegand S."/>
            <person name="Jogler M."/>
            <person name="Boedeker C."/>
            <person name="Pinto D."/>
            <person name="Vollmers J."/>
            <person name="Rivas-Marin E."/>
            <person name="Kohn T."/>
            <person name="Peeters S.H."/>
            <person name="Heuer A."/>
            <person name="Rast P."/>
            <person name="Oberbeckmann S."/>
            <person name="Bunk B."/>
            <person name="Jeske O."/>
            <person name="Meyerdierks A."/>
            <person name="Storesund J.E."/>
            <person name="Kallscheuer N."/>
            <person name="Luecker S."/>
            <person name="Lage O.M."/>
            <person name="Pohl T."/>
            <person name="Merkel B.J."/>
            <person name="Hornburger P."/>
            <person name="Mueller R.-W."/>
            <person name="Bruemmer F."/>
            <person name="Labrenz M."/>
            <person name="Spormann A.M."/>
            <person name="Op den Camp H."/>
            <person name="Overmann J."/>
            <person name="Amann R."/>
            <person name="Jetten M.S.M."/>
            <person name="Mascher T."/>
            <person name="Medema M.H."/>
            <person name="Devos D.P."/>
            <person name="Kaster A.-K."/>
            <person name="Ovreas L."/>
            <person name="Rohde M."/>
            <person name="Galperin M.Y."/>
            <person name="Jogler C."/>
        </authorList>
    </citation>
    <scope>NUCLEOTIDE SEQUENCE [LARGE SCALE GENOMIC DNA]</scope>
    <source>
        <strain evidence="9 10">ETA_A1</strain>
    </source>
</reference>
<dbReference type="SUPFAM" id="SSF56988">
    <property type="entry name" value="Anthrax protective antigen"/>
    <property type="match status" value="1"/>
</dbReference>
<feature type="region of interest" description="Disordered" evidence="5">
    <location>
        <begin position="304"/>
        <end position="323"/>
    </location>
</feature>
<dbReference type="OrthoDB" id="9804649at2"/>
<dbReference type="PROSITE" id="PS51007">
    <property type="entry name" value="CYTC"/>
    <property type="match status" value="3"/>
</dbReference>
<dbReference type="PANTHER" id="PTHR33546">
    <property type="entry name" value="LARGE, MULTIFUNCTIONAL SECRETED PROTEIN-RELATED"/>
    <property type="match status" value="1"/>
</dbReference>
<evidence type="ECO:0000256" key="2">
    <source>
        <dbReference type="ARBA" id="ARBA00022723"/>
    </source>
</evidence>
<dbReference type="AlphaFoldDB" id="A0A517Y0R0"/>
<dbReference type="InterPro" id="IPR036280">
    <property type="entry name" value="Multihaem_cyt_sf"/>
</dbReference>
<feature type="domain" description="PA14" evidence="8">
    <location>
        <begin position="25"/>
        <end position="160"/>
    </location>
</feature>
<sequence length="1009" mass="106609" precursor="true">MTRRVLAAVALLALAPAARAVEPSELKPGLVATYTDAADKKLVRLDPAPAVSLAAGEAVHPRQKGLDTVTWTGFVNVTRAGKYSFSATVGGKATVTVGGQMAFAAFEDGAAKTVDGAPLDLPGGVQPISVVFVAPQAGVARLDLFWEGPGFVREPVAHQFLGHLPKDRPAALAADLALEHGRFRFEELACVRCHKPAAGDVMAKGLADRAAPDLTAVGKRAHAGWLDSWLADPAKHRPNTAMPKMFPDTPEGAVERHAVLRYLVSLSGKALAPTKANPLDGGYKASMEKGRVLFHVTGCATCHPPALQKKEGRNDEEEKEPLQPADYVYGLGTTGPSGKYALGALGSKFTPETLAAYLQNPVAVNPSGRMPHMALSGEEAQNIARYLCRVVDDAVTTEMPAPPAGVMKTDDEWLELGKEVIVTRGCVNCHSVQSGGKVVEPAAAFPSLEKVKAAGLGKGCLSTAAAPGTPVYKLEPTEARDLGAFVKDGLVGAGSPAPSHATRVSLRRFNCLNCHSRDGEGGIPVELSELIRSMEKAENADDVRPPVLTGVGHKARTSWLRGVLLQGQRVRPWMQLRMPQYGDANVGKLPDTLALTEGTVPSDAVDSVPLSAEKITAGRAIVGKAGMGCISCHDIAGIPNTGTRGPDLATINQRVRFDWYERWLHQPLRMSPGTKMPQAFVDGKSLLATVHGGNAKLQAESVWAYLSLGQGLPLPDGMEPPKGLIVVVKDRPEIVRTFLPDAGTKSITVGYPGGVSVAFGADQARLAYAWAGNFLDASPVWNNRGGNPAKILGPRFWLAPPGHPWGLTANPAVPPDFAARANHPAFGAPYPLEPARIYDGPVAVRYEGFSLDKGGRPTFRYALAEGPKGVELKVAETPVPRTSGVGAGLERRFVIERPGGYQPWFLAGVATREPRAIGADGAALSLDWKAVEVKVPAVARLVLPADGDRAVVLGITDAPAGAEWRLVPRTGGGWNAILRLPADAGPLAFAVTVWGLPRDDEALLRALPR</sequence>
<dbReference type="EMBL" id="CP036273">
    <property type="protein sequence ID" value="QDU23350.1"/>
    <property type="molecule type" value="Genomic_DNA"/>
</dbReference>
<feature type="signal peptide" evidence="6">
    <location>
        <begin position="1"/>
        <end position="20"/>
    </location>
</feature>
<dbReference type="SUPFAM" id="SSF46626">
    <property type="entry name" value="Cytochrome c"/>
    <property type="match status" value="4"/>
</dbReference>
<dbReference type="Proteomes" id="UP000319576">
    <property type="component" value="Chromosome"/>
</dbReference>
<evidence type="ECO:0000256" key="4">
    <source>
        <dbReference type="PROSITE-ProRule" id="PRU00433"/>
    </source>
</evidence>
<dbReference type="KEGG" id="uli:ETAA1_53490"/>
<organism evidence="9 10">
    <name type="scientific">Urbifossiella limnaea</name>
    <dbReference type="NCBI Taxonomy" id="2528023"/>
    <lineage>
        <taxon>Bacteria</taxon>
        <taxon>Pseudomonadati</taxon>
        <taxon>Planctomycetota</taxon>
        <taxon>Planctomycetia</taxon>
        <taxon>Gemmatales</taxon>
        <taxon>Gemmataceae</taxon>
        <taxon>Urbifossiella</taxon>
    </lineage>
</organism>
<feature type="domain" description="Cytochrome c" evidence="7">
    <location>
        <begin position="285"/>
        <end position="391"/>
    </location>
</feature>
<dbReference type="RefSeq" id="WP_145243547.1">
    <property type="nucleotide sequence ID" value="NZ_CP036273.1"/>
</dbReference>
<dbReference type="InterPro" id="IPR037524">
    <property type="entry name" value="PA14/GLEYA"/>
</dbReference>
<keyword evidence="2 4" id="KW-0479">Metal-binding</keyword>
<keyword evidence="3 4" id="KW-0408">Iron</keyword>
<evidence type="ECO:0000256" key="1">
    <source>
        <dbReference type="ARBA" id="ARBA00022617"/>
    </source>
</evidence>
<evidence type="ECO:0000313" key="9">
    <source>
        <dbReference type="EMBL" id="QDU23350.1"/>
    </source>
</evidence>
<evidence type="ECO:0000313" key="10">
    <source>
        <dbReference type="Proteomes" id="UP000319576"/>
    </source>
</evidence>
<feature type="domain" description="Cytochrome c" evidence="7">
    <location>
        <begin position="613"/>
        <end position="710"/>
    </location>
</feature>
<keyword evidence="10" id="KW-1185">Reference proteome</keyword>
<accession>A0A517Y0R0</accession>
<name>A0A517Y0R0_9BACT</name>
<dbReference type="InterPro" id="IPR009056">
    <property type="entry name" value="Cyt_c-like_dom"/>
</dbReference>
<evidence type="ECO:0000259" key="8">
    <source>
        <dbReference type="PROSITE" id="PS51820"/>
    </source>
</evidence>
<feature type="domain" description="Cytochrome c" evidence="7">
    <location>
        <begin position="176"/>
        <end position="267"/>
    </location>
</feature>
<keyword evidence="6" id="KW-0732">Signal</keyword>
<keyword evidence="1 4" id="KW-0349">Heme</keyword>
<proteinExistence type="predicted"/>
<dbReference type="Gene3D" id="2.60.120.380">
    <property type="match status" value="1"/>
</dbReference>
<dbReference type="GO" id="GO:0046872">
    <property type="term" value="F:metal ion binding"/>
    <property type="evidence" value="ECO:0007669"/>
    <property type="project" value="UniProtKB-KW"/>
</dbReference>
<feature type="chain" id="PRO_5022192392" evidence="6">
    <location>
        <begin position="21"/>
        <end position="1009"/>
    </location>
</feature>
<dbReference type="GO" id="GO:0009055">
    <property type="term" value="F:electron transfer activity"/>
    <property type="evidence" value="ECO:0007669"/>
    <property type="project" value="InterPro"/>
</dbReference>
<dbReference type="PROSITE" id="PS51820">
    <property type="entry name" value="PA14"/>
    <property type="match status" value="1"/>
</dbReference>
<gene>
    <name evidence="9" type="ORF">ETAA1_53490</name>
</gene>
<evidence type="ECO:0000259" key="7">
    <source>
        <dbReference type="PROSITE" id="PS51007"/>
    </source>
</evidence>
<dbReference type="PANTHER" id="PTHR33546:SF1">
    <property type="entry name" value="LARGE, MULTIFUNCTIONAL SECRETED PROTEIN"/>
    <property type="match status" value="1"/>
</dbReference>
<evidence type="ECO:0000256" key="3">
    <source>
        <dbReference type="ARBA" id="ARBA00023004"/>
    </source>
</evidence>
<evidence type="ECO:0000256" key="6">
    <source>
        <dbReference type="SAM" id="SignalP"/>
    </source>
</evidence>
<dbReference type="InterPro" id="IPR036909">
    <property type="entry name" value="Cyt_c-like_dom_sf"/>
</dbReference>
<protein>
    <submittedName>
        <fullName evidence="9">Cytochrome c</fullName>
    </submittedName>
</protein>
<evidence type="ECO:0000256" key="5">
    <source>
        <dbReference type="SAM" id="MobiDB-lite"/>
    </source>
</evidence>